<comment type="caution">
    <text evidence="1">The sequence shown here is derived from an EMBL/GenBank/DDBJ whole genome shotgun (WGS) entry which is preliminary data.</text>
</comment>
<reference evidence="1" key="1">
    <citation type="submission" date="2018-11" db="EMBL/GenBank/DDBJ databases">
        <authorList>
            <consortium name="Pathogen Informatics"/>
        </authorList>
    </citation>
    <scope>NUCLEOTIDE SEQUENCE</scope>
</reference>
<proteinExistence type="predicted"/>
<name>A0A448WVM9_9PLAT</name>
<gene>
    <name evidence="1" type="ORF">PXEA_LOCUS14782</name>
</gene>
<dbReference type="Proteomes" id="UP000784294">
    <property type="component" value="Unassembled WGS sequence"/>
</dbReference>
<sequence>MSSVSLVGGVSCLRAPLHHTTADRRLRRVQFVQSVHVEATQQNESSRRPRRASASLLFLTNDRFSIRDGRLR</sequence>
<keyword evidence="2" id="KW-1185">Reference proteome</keyword>
<organism evidence="1 2">
    <name type="scientific">Protopolystoma xenopodis</name>
    <dbReference type="NCBI Taxonomy" id="117903"/>
    <lineage>
        <taxon>Eukaryota</taxon>
        <taxon>Metazoa</taxon>
        <taxon>Spiralia</taxon>
        <taxon>Lophotrochozoa</taxon>
        <taxon>Platyhelminthes</taxon>
        <taxon>Monogenea</taxon>
        <taxon>Polyopisthocotylea</taxon>
        <taxon>Polystomatidea</taxon>
        <taxon>Polystomatidae</taxon>
        <taxon>Protopolystoma</taxon>
    </lineage>
</organism>
<evidence type="ECO:0000313" key="2">
    <source>
        <dbReference type="Proteomes" id="UP000784294"/>
    </source>
</evidence>
<dbReference type="AlphaFoldDB" id="A0A448WVM9"/>
<protein>
    <submittedName>
        <fullName evidence="1">Uncharacterized protein</fullName>
    </submittedName>
</protein>
<evidence type="ECO:0000313" key="1">
    <source>
        <dbReference type="EMBL" id="VEL21342.1"/>
    </source>
</evidence>
<dbReference type="EMBL" id="CAAALY010050793">
    <property type="protein sequence ID" value="VEL21342.1"/>
    <property type="molecule type" value="Genomic_DNA"/>
</dbReference>
<accession>A0A448WVM9</accession>